<reference evidence="2 3" key="1">
    <citation type="journal article" date="2020" name="bioRxiv">
        <title>Whole genome comparisons of ergot fungi reveals the divergence and evolution of species within the genus Claviceps are the result of varying mechanisms driving genome evolution and host range expansion.</title>
        <authorList>
            <person name="Wyka S.A."/>
            <person name="Mondo S.J."/>
            <person name="Liu M."/>
            <person name="Dettman J."/>
            <person name="Nalam V."/>
            <person name="Broders K.D."/>
        </authorList>
    </citation>
    <scope>NUCLEOTIDE SEQUENCE [LARGE SCALE GENOMIC DNA]</scope>
    <source>
        <strain evidence="2 3">LM583</strain>
    </source>
</reference>
<dbReference type="PANTHER" id="PTHR46791">
    <property type="entry name" value="EXPRESSED PROTEIN"/>
    <property type="match status" value="1"/>
</dbReference>
<accession>A0ABQ7PJK6</accession>
<protein>
    <recommendedName>
        <fullName evidence="1">Integrase core domain-containing protein</fullName>
    </recommendedName>
</protein>
<evidence type="ECO:0000313" key="3">
    <source>
        <dbReference type="Proteomes" id="UP000742024"/>
    </source>
</evidence>
<evidence type="ECO:0000313" key="2">
    <source>
        <dbReference type="EMBL" id="KAG5964048.1"/>
    </source>
</evidence>
<dbReference type="Proteomes" id="UP000742024">
    <property type="component" value="Unassembled WGS sequence"/>
</dbReference>
<feature type="domain" description="Integrase core" evidence="1">
    <location>
        <begin position="366"/>
        <end position="442"/>
    </location>
</feature>
<keyword evidence="3" id="KW-1185">Reference proteome</keyword>
<dbReference type="InterPro" id="IPR058913">
    <property type="entry name" value="Integrase_dom_put"/>
</dbReference>
<comment type="caution">
    <text evidence="2">The sequence shown here is derived from an EMBL/GenBank/DDBJ whole genome shotgun (WGS) entry which is preliminary data.</text>
</comment>
<dbReference type="PANTHER" id="PTHR46791:SF5">
    <property type="entry name" value="CLR5 DOMAIN-CONTAINING PROTEIN-RELATED"/>
    <property type="match status" value="1"/>
</dbReference>
<proteinExistence type="predicted"/>
<evidence type="ECO:0000259" key="1">
    <source>
        <dbReference type="Pfam" id="PF24764"/>
    </source>
</evidence>
<feature type="domain" description="Integrase core" evidence="1">
    <location>
        <begin position="238"/>
        <end position="310"/>
    </location>
</feature>
<name>A0ABQ7PJK6_9HYPO</name>
<gene>
    <name evidence="2" type="ORF">E4U57_005670</name>
</gene>
<organism evidence="2 3">
    <name type="scientific">Claviceps arundinis</name>
    <dbReference type="NCBI Taxonomy" id="1623583"/>
    <lineage>
        <taxon>Eukaryota</taxon>
        <taxon>Fungi</taxon>
        <taxon>Dikarya</taxon>
        <taxon>Ascomycota</taxon>
        <taxon>Pezizomycotina</taxon>
        <taxon>Sordariomycetes</taxon>
        <taxon>Hypocreomycetidae</taxon>
        <taxon>Hypocreales</taxon>
        <taxon>Clavicipitaceae</taxon>
        <taxon>Claviceps</taxon>
    </lineage>
</organism>
<dbReference type="Pfam" id="PF24764">
    <property type="entry name" value="rva_4"/>
    <property type="match status" value="2"/>
</dbReference>
<dbReference type="EMBL" id="SRPR01000045">
    <property type="protein sequence ID" value="KAG5964048.1"/>
    <property type="molecule type" value="Genomic_DNA"/>
</dbReference>
<sequence length="622" mass="73158">MARSAADINSVRELVHTLYLNGSEDDEILQQVNSQLRAQNQRPIGLRTLQRHLIEWGLDDEEAFPPIVVVRPLPGIERLLDEQFVLYGLRPIDQPHELDIGHLYTSSRARIDVTDELVRRVQFYFYRYKYTDELILDFIQQYDDLPCTLHKIRQIRLQYGMRRRCFTEEDRQVVLRSRIQFEEKYWRDAYPVLHAGRGEFYHHMQQLSDRRLCGLNRSELPEEVHRRLQANFEHSTDFRVPGPNFLWCVHRYKELEEFGFQMYACIDAYSRCIIWFNCGRSLLAVECALKQYLRTAKRLGMRPLFIRSDDDKYHSCYWAAAQATLANANTNTITYDDADGKRHTFTQGNLISSCNIFAPYAPELEIRSRWRDIHPGAADTWIKFFQFLEGYKVFGRYETLEDGTFVDNDMIALYAIYGPMIQDHFAQFVASWNHQTMRTQRNGEQVIAGTPVGLYQSPSAHDWGIPLSQDPNADDRIALNEMLDPLKSVDNEQFLEQETEAWCNVQLQDMGFFEAEIEDYTEPHLSFYLQLRRRIKQHQDSHAQPILKLAPISRQDCLSRRHLRFLDKCSRIKLGHIPFREGGEDVVIRGHPIPPEFQDQIRQFETEKVQSEFAPFDAEVPE</sequence>